<gene>
    <name evidence="2" type="ORF">MTO99_00495</name>
</gene>
<reference evidence="2 3" key="1">
    <citation type="submission" date="2022-03" db="EMBL/GenBank/DDBJ databases">
        <title>Mucilaginibacter sp. isolated from the gut of Protaetia brevitarsis seulensis larvae.</title>
        <authorList>
            <person name="Won M."/>
            <person name="Kim S.-J."/>
            <person name="Kwon S.-W."/>
        </authorList>
    </citation>
    <scope>NUCLEOTIDE SEQUENCE [LARGE SCALE GENOMIC DNA]</scope>
    <source>
        <strain evidence="2 3">CFWR-12</strain>
    </source>
</reference>
<dbReference type="Proteomes" id="UP000832097">
    <property type="component" value="Chromosome"/>
</dbReference>
<keyword evidence="3" id="KW-1185">Reference proteome</keyword>
<dbReference type="InterPro" id="IPR007345">
    <property type="entry name" value="Polysacch_pyruvyl_Trfase"/>
</dbReference>
<name>A0ABY4BYQ3_9MICO</name>
<evidence type="ECO:0000313" key="2">
    <source>
        <dbReference type="EMBL" id="UOE44310.1"/>
    </source>
</evidence>
<dbReference type="GO" id="GO:0016740">
    <property type="term" value="F:transferase activity"/>
    <property type="evidence" value="ECO:0007669"/>
    <property type="project" value="UniProtKB-KW"/>
</dbReference>
<evidence type="ECO:0000313" key="3">
    <source>
        <dbReference type="Proteomes" id="UP000832097"/>
    </source>
</evidence>
<protein>
    <submittedName>
        <fullName evidence="2">Polysaccharide pyruvyl transferase family protein</fullName>
    </submittedName>
</protein>
<feature type="domain" description="Polysaccharide pyruvyl transferase" evidence="1">
    <location>
        <begin position="15"/>
        <end position="308"/>
    </location>
</feature>
<evidence type="ECO:0000259" key="1">
    <source>
        <dbReference type="Pfam" id="PF04230"/>
    </source>
</evidence>
<dbReference type="Pfam" id="PF04230">
    <property type="entry name" value="PS_pyruv_trans"/>
    <property type="match status" value="1"/>
</dbReference>
<proteinExistence type="predicted"/>
<organism evidence="2 3">
    <name type="scientific">Agromyces larvae</name>
    <dbReference type="NCBI Taxonomy" id="2929802"/>
    <lineage>
        <taxon>Bacteria</taxon>
        <taxon>Bacillati</taxon>
        <taxon>Actinomycetota</taxon>
        <taxon>Actinomycetes</taxon>
        <taxon>Micrococcales</taxon>
        <taxon>Microbacteriaceae</taxon>
        <taxon>Agromyces</taxon>
    </lineage>
</organism>
<sequence>MTLLVNTITRHFTRNYGSFLQTLATQEILRRAGATPRFIDYRQSNVDDTGWSIASRSTVPRFGQVATALYASVRHSNARHMGRVFESSIQENLTLTRDVYRSIGDLRASDEFDAASAYCVGSDQVWNVIHTHDNGPYYLEFAPPGAHKFSISSSLGMQRLPSAEEDRLIHALSTFRGVSVREQQTAEYLAELGIAAQSHVDPTLGVSRSFWNEFAGGGDDVQSPYLLVYQLNRGPVFPLVVEALSKKLGLPVVRVEYWSQHRRGSGRKIVLPAARDFVRLFRDASFVVTDSFHGTAFSTIFDRDFVVVPPPRFDGRIRSFLSLTGRTDLLVTEPGEALEAATAAAPTLVIRRILDHERRRLQDYVGSMVAAAGEHR</sequence>
<dbReference type="RefSeq" id="WP_243556010.1">
    <property type="nucleotide sequence ID" value="NZ_CP094528.1"/>
</dbReference>
<keyword evidence="2" id="KW-0808">Transferase</keyword>
<accession>A0ABY4BYQ3</accession>
<dbReference type="EMBL" id="CP094528">
    <property type="protein sequence ID" value="UOE44310.1"/>
    <property type="molecule type" value="Genomic_DNA"/>
</dbReference>